<dbReference type="GO" id="GO:0005524">
    <property type="term" value="F:ATP binding"/>
    <property type="evidence" value="ECO:0007669"/>
    <property type="project" value="UniProtKB-KW"/>
</dbReference>
<feature type="domain" description="ABC transporter" evidence="5">
    <location>
        <begin position="21"/>
        <end position="70"/>
    </location>
</feature>
<keyword evidence="2" id="KW-0813">Transport</keyword>
<sequence length="80" mass="8762">MKKIITVMHLTKEFGDKKAIDDLSFNISKGEFTAFLGKNGAGKSTTVSILTTLLKPTRGQISINGFQLGRGDAKIFLFVR</sequence>
<dbReference type="Proteomes" id="UP000310673">
    <property type="component" value="Chromosome"/>
</dbReference>
<dbReference type="InterPro" id="IPR027417">
    <property type="entry name" value="P-loop_NTPase"/>
</dbReference>
<evidence type="ECO:0000259" key="5">
    <source>
        <dbReference type="Pfam" id="PF00005"/>
    </source>
</evidence>
<gene>
    <name evidence="6" type="ORF">FG051_06430</name>
</gene>
<keyword evidence="4 6" id="KW-0067">ATP-binding</keyword>
<evidence type="ECO:0000256" key="2">
    <source>
        <dbReference type="ARBA" id="ARBA00022448"/>
    </source>
</evidence>
<keyword evidence="3" id="KW-0547">Nucleotide-binding</keyword>
<proteinExistence type="inferred from homology"/>
<dbReference type="KEGG" id="lft:FG051_06430"/>
<evidence type="ECO:0000313" key="6">
    <source>
        <dbReference type="EMBL" id="QCX24769.1"/>
    </source>
</evidence>
<dbReference type="AlphaFoldDB" id="A0A5B7T2L3"/>
<evidence type="ECO:0000256" key="3">
    <source>
        <dbReference type="ARBA" id="ARBA00022741"/>
    </source>
</evidence>
<name>A0A5B7T2L3_9LACO</name>
<evidence type="ECO:0000256" key="1">
    <source>
        <dbReference type="ARBA" id="ARBA00005417"/>
    </source>
</evidence>
<protein>
    <submittedName>
        <fullName evidence="6">ATP-binding cassette domain-containing protein</fullName>
    </submittedName>
</protein>
<dbReference type="InterPro" id="IPR050763">
    <property type="entry name" value="ABC_transporter_ATP-binding"/>
</dbReference>
<dbReference type="PANTHER" id="PTHR42711">
    <property type="entry name" value="ABC TRANSPORTER ATP-BINDING PROTEIN"/>
    <property type="match status" value="1"/>
</dbReference>
<dbReference type="Pfam" id="PF00005">
    <property type="entry name" value="ABC_tran"/>
    <property type="match status" value="1"/>
</dbReference>
<evidence type="ECO:0000313" key="7">
    <source>
        <dbReference type="Proteomes" id="UP000310673"/>
    </source>
</evidence>
<dbReference type="Gene3D" id="3.40.50.300">
    <property type="entry name" value="P-loop containing nucleotide triphosphate hydrolases"/>
    <property type="match status" value="1"/>
</dbReference>
<dbReference type="GO" id="GO:0016887">
    <property type="term" value="F:ATP hydrolysis activity"/>
    <property type="evidence" value="ECO:0007669"/>
    <property type="project" value="InterPro"/>
</dbReference>
<dbReference type="PANTHER" id="PTHR42711:SF5">
    <property type="entry name" value="ABC TRANSPORTER ATP-BINDING PROTEIN NATA"/>
    <property type="match status" value="1"/>
</dbReference>
<organism evidence="6 7">
    <name type="scientific">Companilactobacillus futsaii</name>
    <dbReference type="NCBI Taxonomy" id="938155"/>
    <lineage>
        <taxon>Bacteria</taxon>
        <taxon>Bacillati</taxon>
        <taxon>Bacillota</taxon>
        <taxon>Bacilli</taxon>
        <taxon>Lactobacillales</taxon>
        <taxon>Lactobacillaceae</taxon>
        <taxon>Companilactobacillus</taxon>
    </lineage>
</organism>
<dbReference type="STRING" id="1423818.FC88_GL001011"/>
<dbReference type="InterPro" id="IPR003439">
    <property type="entry name" value="ABC_transporter-like_ATP-bd"/>
</dbReference>
<dbReference type="SUPFAM" id="SSF52540">
    <property type="entry name" value="P-loop containing nucleoside triphosphate hydrolases"/>
    <property type="match status" value="1"/>
</dbReference>
<dbReference type="EMBL" id="CP040736">
    <property type="protein sequence ID" value="QCX24769.1"/>
    <property type="molecule type" value="Genomic_DNA"/>
</dbReference>
<accession>A0A5B7T2L3</accession>
<comment type="similarity">
    <text evidence="1">Belongs to the ABC transporter superfamily.</text>
</comment>
<dbReference type="RefSeq" id="WP_057814817.1">
    <property type="nucleotide sequence ID" value="NZ_CP040736.1"/>
</dbReference>
<reference evidence="6 7" key="1">
    <citation type="submission" date="2019-05" db="EMBL/GenBank/DDBJ databases">
        <title>Genome Sequence of Lactobacillus futsaii Y97, a Potential Probiotic Strain Isolated from the Futsai of Taiwan.</title>
        <authorList>
            <person name="Du X."/>
        </authorList>
    </citation>
    <scope>NUCLEOTIDE SEQUENCE [LARGE SCALE GENOMIC DNA]</scope>
    <source>
        <strain evidence="6 7">Y97</strain>
    </source>
</reference>
<evidence type="ECO:0000256" key="4">
    <source>
        <dbReference type="ARBA" id="ARBA00022840"/>
    </source>
</evidence>